<gene>
    <name evidence="9 13" type="primary">infB</name>
    <name evidence="13" type="ORF">P7H43_09395</name>
</gene>
<dbReference type="SUPFAM" id="SSF52540">
    <property type="entry name" value="P-loop containing nucleoside triphosphate hydrolases"/>
    <property type="match status" value="1"/>
</dbReference>
<feature type="compositionally biased region" description="Low complexity" evidence="11">
    <location>
        <begin position="190"/>
        <end position="202"/>
    </location>
</feature>
<dbReference type="GO" id="GO:0005829">
    <property type="term" value="C:cytosol"/>
    <property type="evidence" value="ECO:0007669"/>
    <property type="project" value="TreeGrafter"/>
</dbReference>
<feature type="compositionally biased region" description="Polar residues" evidence="11">
    <location>
        <begin position="50"/>
        <end position="96"/>
    </location>
</feature>
<feature type="compositionally biased region" description="Low complexity" evidence="11">
    <location>
        <begin position="157"/>
        <end position="178"/>
    </location>
</feature>
<dbReference type="Gene3D" id="3.40.50.10050">
    <property type="entry name" value="Translation initiation factor IF- 2, domain 3"/>
    <property type="match status" value="1"/>
</dbReference>
<dbReference type="InterPro" id="IPR006847">
    <property type="entry name" value="IF2_N"/>
</dbReference>
<name>A0AAW8TWR0_9ENTE</name>
<feature type="compositionally biased region" description="Basic residues" evidence="11">
    <location>
        <begin position="305"/>
        <end position="314"/>
    </location>
</feature>
<dbReference type="InterPro" id="IPR000178">
    <property type="entry name" value="TF_IF2_bacterial-like"/>
</dbReference>
<evidence type="ECO:0000256" key="2">
    <source>
        <dbReference type="ARBA" id="ARBA00020675"/>
    </source>
</evidence>
<dbReference type="Pfam" id="PF11987">
    <property type="entry name" value="IF-2"/>
    <property type="match status" value="1"/>
</dbReference>
<dbReference type="FunFam" id="2.40.30.10:FF:000008">
    <property type="entry name" value="Translation initiation factor IF-2"/>
    <property type="match status" value="1"/>
</dbReference>
<feature type="binding site" evidence="9">
    <location>
        <begin position="472"/>
        <end position="476"/>
    </location>
    <ligand>
        <name>GTP</name>
        <dbReference type="ChEBI" id="CHEBI:37565"/>
    </ligand>
</feature>
<dbReference type="InterPro" id="IPR009000">
    <property type="entry name" value="Transl_B-barrel_sf"/>
</dbReference>
<dbReference type="EMBL" id="JARQBJ010000004">
    <property type="protein sequence ID" value="MDT2810701.1"/>
    <property type="molecule type" value="Genomic_DNA"/>
</dbReference>
<dbReference type="InterPro" id="IPR027417">
    <property type="entry name" value="P-loop_NTPase"/>
</dbReference>
<comment type="function">
    <text evidence="8 9 10">One of the essential components for the initiation of protein synthesis. Protects formylmethionyl-tRNA from spontaneous hydrolysis and promotes its binding to the 30S ribosomal subunits. Also involved in the hydrolysis of GTP during the formation of the 70S ribosomal complex.</text>
</comment>
<keyword evidence="4 9" id="KW-0396">Initiation factor</keyword>
<comment type="similarity">
    <text evidence="1 9 10">Belongs to the TRAFAC class translation factor GTPase superfamily. Classic translation factor GTPase family. IF-2 subfamily.</text>
</comment>
<comment type="subcellular location">
    <subcellularLocation>
        <location evidence="9">Cytoplasm</location>
    </subcellularLocation>
</comment>
<evidence type="ECO:0000256" key="4">
    <source>
        <dbReference type="ARBA" id="ARBA00022540"/>
    </source>
</evidence>
<dbReference type="Gene3D" id="2.40.30.10">
    <property type="entry name" value="Translation factors"/>
    <property type="match status" value="2"/>
</dbReference>
<feature type="compositionally biased region" description="Basic and acidic residues" evidence="11">
    <location>
        <begin position="180"/>
        <end position="189"/>
    </location>
</feature>
<keyword evidence="5 9" id="KW-0547">Nucleotide-binding</keyword>
<evidence type="ECO:0000256" key="6">
    <source>
        <dbReference type="ARBA" id="ARBA00022917"/>
    </source>
</evidence>
<dbReference type="Pfam" id="PF22042">
    <property type="entry name" value="EF-G_D2"/>
    <property type="match status" value="1"/>
</dbReference>
<feature type="domain" description="Tr-type G" evidence="12">
    <location>
        <begin position="417"/>
        <end position="586"/>
    </location>
</feature>
<dbReference type="InterPro" id="IPR044145">
    <property type="entry name" value="IF2_II"/>
</dbReference>
<dbReference type="SUPFAM" id="SSF50447">
    <property type="entry name" value="Translation proteins"/>
    <property type="match status" value="2"/>
</dbReference>
<feature type="region of interest" description="G-domain" evidence="9">
    <location>
        <begin position="420"/>
        <end position="568"/>
    </location>
</feature>
<dbReference type="AlphaFoldDB" id="A0AAW8TWR0"/>
<reference evidence="13" key="1">
    <citation type="submission" date="2023-03" db="EMBL/GenBank/DDBJ databases">
        <authorList>
            <person name="Shen W."/>
            <person name="Cai J."/>
        </authorList>
    </citation>
    <scope>NUCLEOTIDE SEQUENCE</scope>
    <source>
        <strain evidence="13">B226-2</strain>
    </source>
</reference>
<feature type="compositionally biased region" description="Basic and acidic residues" evidence="11">
    <location>
        <begin position="241"/>
        <end position="253"/>
    </location>
</feature>
<dbReference type="NCBIfam" id="TIGR00231">
    <property type="entry name" value="small_GTP"/>
    <property type="match status" value="1"/>
</dbReference>
<dbReference type="PANTHER" id="PTHR43381:SF5">
    <property type="entry name" value="TR-TYPE G DOMAIN-CONTAINING PROTEIN"/>
    <property type="match status" value="1"/>
</dbReference>
<dbReference type="InterPro" id="IPR000795">
    <property type="entry name" value="T_Tr_GTP-bd_dom"/>
</dbReference>
<dbReference type="FunFam" id="3.40.50.10050:FF:000001">
    <property type="entry name" value="Translation initiation factor IF-2"/>
    <property type="match status" value="1"/>
</dbReference>
<keyword evidence="3 9" id="KW-0963">Cytoplasm</keyword>
<dbReference type="FunFam" id="2.40.30.10:FF:000007">
    <property type="entry name" value="Translation initiation factor IF-2"/>
    <property type="match status" value="1"/>
</dbReference>
<evidence type="ECO:0000256" key="9">
    <source>
        <dbReference type="HAMAP-Rule" id="MF_00100"/>
    </source>
</evidence>
<dbReference type="NCBIfam" id="TIGR00487">
    <property type="entry name" value="IF-2"/>
    <property type="match status" value="1"/>
</dbReference>
<dbReference type="RefSeq" id="WP_270598672.1">
    <property type="nucleotide sequence ID" value="NZ_JAQESC010000012.1"/>
</dbReference>
<dbReference type="CDD" id="cd03702">
    <property type="entry name" value="IF2_mtIF2_II"/>
    <property type="match status" value="1"/>
</dbReference>
<dbReference type="Gene3D" id="3.40.50.300">
    <property type="entry name" value="P-loop containing nucleotide triphosphate hydrolases"/>
    <property type="match status" value="1"/>
</dbReference>
<dbReference type="CDD" id="cd03692">
    <property type="entry name" value="mtIF2_IVc"/>
    <property type="match status" value="1"/>
</dbReference>
<dbReference type="InterPro" id="IPR005225">
    <property type="entry name" value="Small_GTP-bd"/>
</dbReference>
<evidence type="ECO:0000259" key="12">
    <source>
        <dbReference type="PROSITE" id="PS51722"/>
    </source>
</evidence>
<dbReference type="Proteomes" id="UP001256711">
    <property type="component" value="Unassembled WGS sequence"/>
</dbReference>
<evidence type="ECO:0000313" key="14">
    <source>
        <dbReference type="Proteomes" id="UP001256711"/>
    </source>
</evidence>
<dbReference type="GO" id="GO:0003924">
    <property type="term" value="F:GTPase activity"/>
    <property type="evidence" value="ECO:0007669"/>
    <property type="project" value="UniProtKB-UniRule"/>
</dbReference>
<dbReference type="GO" id="GO:0003743">
    <property type="term" value="F:translation initiation factor activity"/>
    <property type="evidence" value="ECO:0007669"/>
    <property type="project" value="UniProtKB-UniRule"/>
</dbReference>
<dbReference type="PROSITE" id="PS01176">
    <property type="entry name" value="IF2"/>
    <property type="match status" value="1"/>
</dbReference>
<evidence type="ECO:0000313" key="13">
    <source>
        <dbReference type="EMBL" id="MDT2810701.1"/>
    </source>
</evidence>
<feature type="compositionally biased region" description="Low complexity" evidence="11">
    <location>
        <begin position="122"/>
        <end position="149"/>
    </location>
</feature>
<keyword evidence="6 9" id="KW-0648">Protein biosynthesis</keyword>
<feature type="compositionally biased region" description="Basic and acidic residues" evidence="11">
    <location>
        <begin position="211"/>
        <end position="226"/>
    </location>
</feature>
<evidence type="ECO:0000256" key="1">
    <source>
        <dbReference type="ARBA" id="ARBA00007733"/>
    </source>
</evidence>
<evidence type="ECO:0000256" key="11">
    <source>
        <dbReference type="SAM" id="MobiDB-lite"/>
    </source>
</evidence>
<protein>
    <recommendedName>
        <fullName evidence="2 9">Translation initiation factor IF-2</fullName>
    </recommendedName>
</protein>
<dbReference type="PROSITE" id="PS51722">
    <property type="entry name" value="G_TR_2"/>
    <property type="match status" value="1"/>
</dbReference>
<evidence type="ECO:0000256" key="3">
    <source>
        <dbReference type="ARBA" id="ARBA00022490"/>
    </source>
</evidence>
<dbReference type="Gene3D" id="1.10.10.2480">
    <property type="match status" value="1"/>
</dbReference>
<feature type="binding site" evidence="9">
    <location>
        <begin position="526"/>
        <end position="529"/>
    </location>
    <ligand>
        <name>GTP</name>
        <dbReference type="ChEBI" id="CHEBI:37565"/>
    </ligand>
</feature>
<keyword evidence="7 9" id="KW-0342">GTP-binding</keyword>
<dbReference type="InterPro" id="IPR015760">
    <property type="entry name" value="TIF_IF2"/>
</dbReference>
<comment type="caution">
    <text evidence="13">The sequence shown here is derived from an EMBL/GenBank/DDBJ whole genome shotgun (WGS) entry which is preliminary data.</text>
</comment>
<dbReference type="Pfam" id="PF00009">
    <property type="entry name" value="GTP_EFTU"/>
    <property type="match status" value="1"/>
</dbReference>
<evidence type="ECO:0000256" key="10">
    <source>
        <dbReference type="RuleBase" id="RU000644"/>
    </source>
</evidence>
<dbReference type="GO" id="GO:0005525">
    <property type="term" value="F:GTP binding"/>
    <property type="evidence" value="ECO:0007669"/>
    <property type="project" value="UniProtKB-KW"/>
</dbReference>
<proteinExistence type="inferred from homology"/>
<accession>A0AAW8TWR0</accession>
<feature type="binding site" evidence="9">
    <location>
        <begin position="426"/>
        <end position="433"/>
    </location>
    <ligand>
        <name>GTP</name>
        <dbReference type="ChEBI" id="CHEBI:37565"/>
    </ligand>
</feature>
<dbReference type="CDD" id="cd01887">
    <property type="entry name" value="IF2_eIF5B"/>
    <property type="match status" value="1"/>
</dbReference>
<dbReference type="FunFam" id="3.40.50.300:FF:000019">
    <property type="entry name" value="Translation initiation factor IF-2"/>
    <property type="match status" value="1"/>
</dbReference>
<dbReference type="HAMAP" id="MF_00100_B">
    <property type="entry name" value="IF_2_B"/>
    <property type="match status" value="1"/>
</dbReference>
<dbReference type="InterPro" id="IPR023115">
    <property type="entry name" value="TIF_IF2_dom3"/>
</dbReference>
<evidence type="ECO:0000256" key="8">
    <source>
        <dbReference type="ARBA" id="ARBA00025162"/>
    </source>
</evidence>
<dbReference type="InterPro" id="IPR036925">
    <property type="entry name" value="TIF_IF2_dom3_sf"/>
</dbReference>
<feature type="compositionally biased region" description="Gly residues" evidence="11">
    <location>
        <begin position="109"/>
        <end position="121"/>
    </location>
</feature>
<evidence type="ECO:0000256" key="7">
    <source>
        <dbReference type="ARBA" id="ARBA00023134"/>
    </source>
</evidence>
<feature type="region of interest" description="Disordered" evidence="11">
    <location>
        <begin position="33"/>
        <end position="325"/>
    </location>
</feature>
<dbReference type="Pfam" id="PF04760">
    <property type="entry name" value="IF2_N"/>
    <property type="match status" value="2"/>
</dbReference>
<organism evidence="13 14">
    <name type="scientific">Enterococcus asini</name>
    <dbReference type="NCBI Taxonomy" id="57732"/>
    <lineage>
        <taxon>Bacteria</taxon>
        <taxon>Bacillati</taxon>
        <taxon>Bacillota</taxon>
        <taxon>Bacilli</taxon>
        <taxon>Lactobacillales</taxon>
        <taxon>Enterococcaceae</taxon>
        <taxon>Enterococcus</taxon>
    </lineage>
</organism>
<feature type="compositionally biased region" description="Basic and acidic residues" evidence="11">
    <location>
        <begin position="270"/>
        <end position="290"/>
    </location>
</feature>
<dbReference type="SUPFAM" id="SSF52156">
    <property type="entry name" value="Initiation factor IF2/eIF5b, domain 3"/>
    <property type="match status" value="1"/>
</dbReference>
<sequence>MGKRIYELAKEINQSSKELVDKAQKLGFDVKNHMGSISETEEKKLRQAVSGGTTTKPENTPSNESKQTTNTGEQKEQATQPEQKKFVTQRNNPKFQNRNKDTRSQGSQNRGGQGNRQGGQGNQNRGNQQRSNNQGNNQGQNRSANQGQGNRQGGQNRGAQGNQGNRNQQGGQGNQNRNPRQRDNRRDQQSRTQTAQQAQRPQGAGMTSALERAKNRAHEIETEAANKRQRSERKPAAKPVAKSESKPRQENRPAPKAAPVTPSIPQEALQVEKPKQEKKKTEFRNKDKAPARGGRNNYQNNEFNRRKKKGKKGKQQVAQKPAVPPRKFRELPEVLEYTEGMNVAEISKKIYREPAEIIKKLFMMGVMVNQNQPLDKDTIELLATDYGIEAQEKVQVDIADIDKFFEPDEVNEENLVPRPPVVTIMGHVDHGKTTLLDTLRHSRVTSGEAGGITQHIGAYQIDIDGKPITFLDTPGHAAFTSMRARGASITDITILVVAADDGVMPQTVEAINHAKAAKVPIIVAVNKIDKPGANPQHVMQELSEYELIPESWGGDTIFVEISAKFGQNIEELLEMILLVAEVEDLKADPTQRAIGTVIEARLDKGKGPVATLLVQQGTLHQGDPIVVGDTYGRVRVMTNDLGRRDKTAGPATPVEITGLNDVPQAGDHFVVFEDEKTARAAGEERAKRALIEHRATHSRVTLDNLFESLKEGELKEVNVIIKADVQGSAEALGASLKKIDVEGVRVNIVHSAVGAINESDVTLAAASNAIIIGFNVRPTPQARQQAEAEQVDIRLHRIIYKAIEEIETAMKGMLDPEFEEKIIGQMVVRETYKVSKVGTIAGCYVTDGFIRRDSGVRVIRDGIVIFEGVLASLKRFKDDVKEVRQGFECGAMVEKYNDLKVDDVIEAFIMEEIKQD</sequence>
<dbReference type="PANTHER" id="PTHR43381">
    <property type="entry name" value="TRANSLATION INITIATION FACTOR IF-2-RELATED"/>
    <property type="match status" value="1"/>
</dbReference>
<evidence type="ECO:0000256" key="5">
    <source>
        <dbReference type="ARBA" id="ARBA00022741"/>
    </source>
</evidence>
<dbReference type="InterPro" id="IPR053905">
    <property type="entry name" value="EF-G-like_DII"/>
</dbReference>